<dbReference type="EMBL" id="KN880747">
    <property type="protein sequence ID" value="KIY62797.1"/>
    <property type="molecule type" value="Genomic_DNA"/>
</dbReference>
<dbReference type="AlphaFoldDB" id="A0A0D7AX63"/>
<accession>A0A0D7AX63</accession>
<evidence type="ECO:0000313" key="3">
    <source>
        <dbReference type="Proteomes" id="UP000054007"/>
    </source>
</evidence>
<keyword evidence="1" id="KW-1133">Transmembrane helix</keyword>
<keyword evidence="3" id="KW-1185">Reference proteome</keyword>
<evidence type="ECO:0000256" key="1">
    <source>
        <dbReference type="SAM" id="Phobius"/>
    </source>
</evidence>
<name>A0A0D7AX63_9AGAR</name>
<evidence type="ECO:0000313" key="2">
    <source>
        <dbReference type="EMBL" id="KIY62797.1"/>
    </source>
</evidence>
<dbReference type="Proteomes" id="UP000054007">
    <property type="component" value="Unassembled WGS sequence"/>
</dbReference>
<feature type="transmembrane region" description="Helical" evidence="1">
    <location>
        <begin position="67"/>
        <end position="95"/>
    </location>
</feature>
<gene>
    <name evidence="2" type="ORF">CYLTODRAFT_163803</name>
</gene>
<proteinExistence type="predicted"/>
<protein>
    <submittedName>
        <fullName evidence="2">Uncharacterized protein</fullName>
    </submittedName>
</protein>
<organism evidence="2 3">
    <name type="scientific">Cylindrobasidium torrendii FP15055 ss-10</name>
    <dbReference type="NCBI Taxonomy" id="1314674"/>
    <lineage>
        <taxon>Eukaryota</taxon>
        <taxon>Fungi</taxon>
        <taxon>Dikarya</taxon>
        <taxon>Basidiomycota</taxon>
        <taxon>Agaricomycotina</taxon>
        <taxon>Agaricomycetes</taxon>
        <taxon>Agaricomycetidae</taxon>
        <taxon>Agaricales</taxon>
        <taxon>Marasmiineae</taxon>
        <taxon>Physalacriaceae</taxon>
        <taxon>Cylindrobasidium</taxon>
    </lineage>
</organism>
<keyword evidence="1" id="KW-0812">Transmembrane</keyword>
<sequence>MSAVAPQNPKNPAKFIHMLLNGANAGQLAGRLLQIAGTLANARIYARYLLELLKRRDVQEKIFEYTLYAVVVGGCIALLVNPVGLAGFGAGGIVAGERRVLNYDKDTR</sequence>
<keyword evidence="1" id="KW-0472">Membrane</keyword>
<reference evidence="2 3" key="1">
    <citation type="journal article" date="2015" name="Fungal Genet. Biol.">
        <title>Evolution of novel wood decay mechanisms in Agaricales revealed by the genome sequences of Fistulina hepatica and Cylindrobasidium torrendii.</title>
        <authorList>
            <person name="Floudas D."/>
            <person name="Held B.W."/>
            <person name="Riley R."/>
            <person name="Nagy L.G."/>
            <person name="Koehler G."/>
            <person name="Ransdell A.S."/>
            <person name="Younus H."/>
            <person name="Chow J."/>
            <person name="Chiniquy J."/>
            <person name="Lipzen A."/>
            <person name="Tritt A."/>
            <person name="Sun H."/>
            <person name="Haridas S."/>
            <person name="LaButti K."/>
            <person name="Ohm R.A."/>
            <person name="Kues U."/>
            <person name="Blanchette R.A."/>
            <person name="Grigoriev I.V."/>
            <person name="Minto R.E."/>
            <person name="Hibbett D.S."/>
        </authorList>
    </citation>
    <scope>NUCLEOTIDE SEQUENCE [LARGE SCALE GENOMIC DNA]</scope>
    <source>
        <strain evidence="2 3">FP15055 ss-10</strain>
    </source>
</reference>